<dbReference type="AlphaFoldDB" id="A0A517ZXC9"/>
<gene>
    <name evidence="2" type="ORF">Mal52_56230</name>
</gene>
<feature type="region of interest" description="Disordered" evidence="1">
    <location>
        <begin position="43"/>
        <end position="73"/>
    </location>
</feature>
<sequence length="196" mass="20293">MVDVRSIGLARNASGGNLLQVGVFRCWAEIGVELDWDVHLSSENPHPGPLPEGEGEEMVPPSPSGRGAGGEGRSTFGVPFALRNILHFTGGGEASIGWQRLPTAIGVPQAQDAAVSAVPADEALLVEERTNCGFLRASPAPIAGGNRGYPVPISSSVAAARIPPWPSGRGVGDEGRSTFGVPFVLRNILHFIGGGK</sequence>
<dbReference type="Proteomes" id="UP000319383">
    <property type="component" value="Chromosome"/>
</dbReference>
<name>A0A517ZXC9_9PLAN</name>
<evidence type="ECO:0000256" key="1">
    <source>
        <dbReference type="SAM" id="MobiDB-lite"/>
    </source>
</evidence>
<reference evidence="2 3" key="1">
    <citation type="submission" date="2019-02" db="EMBL/GenBank/DDBJ databases">
        <title>Deep-cultivation of Planctomycetes and their phenomic and genomic characterization uncovers novel biology.</title>
        <authorList>
            <person name="Wiegand S."/>
            <person name="Jogler M."/>
            <person name="Boedeker C."/>
            <person name="Pinto D."/>
            <person name="Vollmers J."/>
            <person name="Rivas-Marin E."/>
            <person name="Kohn T."/>
            <person name="Peeters S.H."/>
            <person name="Heuer A."/>
            <person name="Rast P."/>
            <person name="Oberbeckmann S."/>
            <person name="Bunk B."/>
            <person name="Jeske O."/>
            <person name="Meyerdierks A."/>
            <person name="Storesund J.E."/>
            <person name="Kallscheuer N."/>
            <person name="Luecker S."/>
            <person name="Lage O.M."/>
            <person name="Pohl T."/>
            <person name="Merkel B.J."/>
            <person name="Hornburger P."/>
            <person name="Mueller R.-W."/>
            <person name="Bruemmer F."/>
            <person name="Labrenz M."/>
            <person name="Spormann A.M."/>
            <person name="Op den Camp H."/>
            <person name="Overmann J."/>
            <person name="Amann R."/>
            <person name="Jetten M.S.M."/>
            <person name="Mascher T."/>
            <person name="Medema M.H."/>
            <person name="Devos D.P."/>
            <person name="Kaster A.-K."/>
            <person name="Ovreas L."/>
            <person name="Rohde M."/>
            <person name="Galperin M.Y."/>
            <person name="Jogler C."/>
        </authorList>
    </citation>
    <scope>NUCLEOTIDE SEQUENCE [LARGE SCALE GENOMIC DNA]</scope>
    <source>
        <strain evidence="2 3">Mal52</strain>
    </source>
</reference>
<proteinExistence type="predicted"/>
<organism evidence="2 3">
    <name type="scientific">Symmachiella dynata</name>
    <dbReference type="NCBI Taxonomy" id="2527995"/>
    <lineage>
        <taxon>Bacteria</taxon>
        <taxon>Pseudomonadati</taxon>
        <taxon>Planctomycetota</taxon>
        <taxon>Planctomycetia</taxon>
        <taxon>Planctomycetales</taxon>
        <taxon>Planctomycetaceae</taxon>
        <taxon>Symmachiella</taxon>
    </lineage>
</organism>
<evidence type="ECO:0000313" key="3">
    <source>
        <dbReference type="Proteomes" id="UP000319383"/>
    </source>
</evidence>
<keyword evidence="3" id="KW-1185">Reference proteome</keyword>
<protein>
    <submittedName>
        <fullName evidence="2">Uncharacterized protein</fullName>
    </submittedName>
</protein>
<evidence type="ECO:0000313" key="2">
    <source>
        <dbReference type="EMBL" id="QDU47095.1"/>
    </source>
</evidence>
<dbReference type="EMBL" id="CP036276">
    <property type="protein sequence ID" value="QDU47095.1"/>
    <property type="molecule type" value="Genomic_DNA"/>
</dbReference>
<dbReference type="KEGG" id="sdyn:Mal52_56230"/>
<accession>A0A517ZXC9</accession>